<dbReference type="Proteomes" id="UP000273278">
    <property type="component" value="Chromosome"/>
</dbReference>
<name>A0A3G3II05_9ARCH</name>
<dbReference type="GO" id="GO:0005385">
    <property type="term" value="F:zinc ion transmembrane transporter activity"/>
    <property type="evidence" value="ECO:0007669"/>
    <property type="project" value="TreeGrafter"/>
</dbReference>
<feature type="transmembrane region" description="Helical" evidence="5">
    <location>
        <begin position="137"/>
        <end position="156"/>
    </location>
</feature>
<dbReference type="Pfam" id="PF02535">
    <property type="entry name" value="Zip"/>
    <property type="match status" value="2"/>
</dbReference>
<feature type="transmembrane region" description="Helical" evidence="5">
    <location>
        <begin position="194"/>
        <end position="212"/>
    </location>
</feature>
<feature type="transmembrane region" description="Helical" evidence="5">
    <location>
        <begin position="107"/>
        <end position="131"/>
    </location>
</feature>
<evidence type="ECO:0000256" key="4">
    <source>
        <dbReference type="ARBA" id="ARBA00023136"/>
    </source>
</evidence>
<keyword evidence="4 5" id="KW-0472">Membrane</keyword>
<evidence type="ECO:0000313" key="6">
    <source>
        <dbReference type="EMBL" id="AYQ55391.1"/>
    </source>
</evidence>
<protein>
    <submittedName>
        <fullName evidence="6">Divalent heavy-metal cations transporter</fullName>
    </submittedName>
</protein>
<dbReference type="PANTHER" id="PTHR11040">
    <property type="entry name" value="ZINC/IRON TRANSPORTER"/>
    <property type="match status" value="1"/>
</dbReference>
<dbReference type="InterPro" id="IPR003689">
    <property type="entry name" value="ZIP"/>
</dbReference>
<organism evidence="6 7">
    <name type="scientific">Methanomethylophilus alvi</name>
    <dbReference type="NCBI Taxonomy" id="1291540"/>
    <lineage>
        <taxon>Archaea</taxon>
        <taxon>Methanobacteriati</taxon>
        <taxon>Thermoplasmatota</taxon>
        <taxon>Thermoplasmata</taxon>
        <taxon>Methanomassiliicoccales</taxon>
        <taxon>Methanomethylophilaceae</taxon>
        <taxon>Methanomethylophilus</taxon>
    </lineage>
</organism>
<keyword evidence="3 5" id="KW-1133">Transmembrane helix</keyword>
<gene>
    <name evidence="6" type="ORF">BKD89_06215</name>
</gene>
<comment type="subcellular location">
    <subcellularLocation>
        <location evidence="1">Membrane</location>
        <topology evidence="1">Multi-pass membrane protein</topology>
    </subcellularLocation>
</comment>
<evidence type="ECO:0000256" key="5">
    <source>
        <dbReference type="SAM" id="Phobius"/>
    </source>
</evidence>
<dbReference type="EMBL" id="CP017686">
    <property type="protein sequence ID" value="AYQ55391.1"/>
    <property type="molecule type" value="Genomic_DNA"/>
</dbReference>
<evidence type="ECO:0000313" key="7">
    <source>
        <dbReference type="Proteomes" id="UP000273278"/>
    </source>
</evidence>
<sequence>MLIVFAVTIFVVSMIAARLPFLFKKGKKIKLHMLITFSTGIMLGVLFVMLLPEALERAMDNGGSAENAAYMIFAGFLLLFIMDFLVKKYFGKDEYEGCDACEHDITSMSAFIGLSIHSFFDGLALAAAFIAGDDVGLMVLIALCLHKAVVVFSLASTMLMSHHRKKTWTYLTVFSLISPLAAVISYYALDTGGLETAGLALCFSVGIFAFVTMCDMLPEAFHHKEKDLRQMGIFLVGIAVVVIVEIVSASLMGGVEI</sequence>
<feature type="transmembrane region" description="Helical" evidence="5">
    <location>
        <begin position="35"/>
        <end position="55"/>
    </location>
</feature>
<dbReference type="AlphaFoldDB" id="A0A3G3II05"/>
<keyword evidence="2 5" id="KW-0812">Transmembrane</keyword>
<feature type="transmembrane region" description="Helical" evidence="5">
    <location>
        <begin position="6"/>
        <end position="23"/>
    </location>
</feature>
<evidence type="ECO:0000256" key="1">
    <source>
        <dbReference type="ARBA" id="ARBA00004141"/>
    </source>
</evidence>
<feature type="transmembrane region" description="Helical" evidence="5">
    <location>
        <begin position="233"/>
        <end position="255"/>
    </location>
</feature>
<dbReference type="GO" id="GO:0016020">
    <property type="term" value="C:membrane"/>
    <property type="evidence" value="ECO:0007669"/>
    <property type="project" value="UniProtKB-SubCell"/>
</dbReference>
<dbReference type="OMA" id="IAHDFAD"/>
<evidence type="ECO:0000256" key="3">
    <source>
        <dbReference type="ARBA" id="ARBA00022989"/>
    </source>
</evidence>
<dbReference type="PANTHER" id="PTHR11040:SF44">
    <property type="entry name" value="PROTEIN ZNTC-RELATED"/>
    <property type="match status" value="1"/>
</dbReference>
<proteinExistence type="predicted"/>
<accession>A0A3G3II05</accession>
<feature type="transmembrane region" description="Helical" evidence="5">
    <location>
        <begin position="168"/>
        <end position="188"/>
    </location>
</feature>
<reference evidence="6 7" key="1">
    <citation type="submission" date="2016-10" db="EMBL/GenBank/DDBJ databases">
        <title>Complete genome of the TMA-utilizing, human hosted archaeon Methanomethylophilus alvus Gen. nov, sp. nov., strain Mx-05, derived from a pure culture.</title>
        <authorList>
            <person name="Brugere J.-F."/>
            <person name="Ben Hania W."/>
            <person name="Chaudhary P.P."/>
            <person name="Gaci N."/>
            <person name="Borrel G."/>
            <person name="Cao Van Tuat L."/>
            <person name="Fardeau M.-L."/>
            <person name="Harris H.M.B."/>
            <person name="O'Toole P.W."/>
            <person name="Ollivier B."/>
        </authorList>
    </citation>
    <scope>NUCLEOTIDE SEQUENCE [LARGE SCALE GENOMIC DNA]</scope>
    <source>
        <strain evidence="6 7">Mx-05</strain>
    </source>
</reference>
<feature type="transmembrane region" description="Helical" evidence="5">
    <location>
        <begin position="67"/>
        <end position="86"/>
    </location>
</feature>
<evidence type="ECO:0000256" key="2">
    <source>
        <dbReference type="ARBA" id="ARBA00022692"/>
    </source>
</evidence>